<evidence type="ECO:0000256" key="1">
    <source>
        <dbReference type="ARBA" id="ARBA00004781"/>
    </source>
</evidence>
<feature type="domain" description="RmlD-like substrate binding" evidence="7">
    <location>
        <begin position="3"/>
        <end position="301"/>
    </location>
</feature>
<dbReference type="Proteomes" id="UP001597033">
    <property type="component" value="Unassembled WGS sequence"/>
</dbReference>
<dbReference type="EC" id="1.1.1.133" evidence="3 6"/>
<evidence type="ECO:0000259" key="7">
    <source>
        <dbReference type="Pfam" id="PF04321"/>
    </source>
</evidence>
<dbReference type="PANTHER" id="PTHR10491">
    <property type="entry name" value="DTDP-4-DEHYDRORHAMNOSE REDUCTASE"/>
    <property type="match status" value="1"/>
</dbReference>
<evidence type="ECO:0000256" key="4">
    <source>
        <dbReference type="ARBA" id="ARBA00017099"/>
    </source>
</evidence>
<dbReference type="Gene3D" id="3.90.25.10">
    <property type="entry name" value="UDP-galactose 4-epimerase, domain 1"/>
    <property type="match status" value="1"/>
</dbReference>
<keyword evidence="6 8" id="KW-0560">Oxidoreductase</keyword>
<evidence type="ECO:0000256" key="5">
    <source>
        <dbReference type="ARBA" id="ARBA00048200"/>
    </source>
</evidence>
<name>A0ABW3LR81_9GAMM</name>
<gene>
    <name evidence="8" type="primary">rfbD</name>
    <name evidence="8" type="ORF">ACFQ2N_00825</name>
</gene>
<dbReference type="Gene3D" id="3.40.50.720">
    <property type="entry name" value="NAD(P)-binding Rossmann-like Domain"/>
    <property type="match status" value="1"/>
</dbReference>
<evidence type="ECO:0000313" key="8">
    <source>
        <dbReference type="EMBL" id="MFD1040892.1"/>
    </source>
</evidence>
<dbReference type="CDD" id="cd05254">
    <property type="entry name" value="dTDP_HR_like_SDR_e"/>
    <property type="match status" value="1"/>
</dbReference>
<organism evidence="8 9">
    <name type="scientific">Pseudoxanthomonas kaohsiungensis</name>
    <dbReference type="NCBI Taxonomy" id="283923"/>
    <lineage>
        <taxon>Bacteria</taxon>
        <taxon>Pseudomonadati</taxon>
        <taxon>Pseudomonadota</taxon>
        <taxon>Gammaproteobacteria</taxon>
        <taxon>Lysobacterales</taxon>
        <taxon>Lysobacteraceae</taxon>
        <taxon>Pseudoxanthomonas</taxon>
    </lineage>
</organism>
<protein>
    <recommendedName>
        <fullName evidence="4 6">dTDP-4-dehydrorhamnose reductase</fullName>
        <ecNumber evidence="3 6">1.1.1.133</ecNumber>
    </recommendedName>
</protein>
<dbReference type="GO" id="GO:0008831">
    <property type="term" value="F:dTDP-4-dehydrorhamnose reductase activity"/>
    <property type="evidence" value="ECO:0007669"/>
    <property type="project" value="UniProtKB-EC"/>
</dbReference>
<comment type="catalytic activity">
    <reaction evidence="5 6">
        <text>dTDP-beta-L-rhamnose + NADP(+) = dTDP-4-dehydro-beta-L-rhamnose + NADPH + H(+)</text>
        <dbReference type="Rhea" id="RHEA:21796"/>
        <dbReference type="ChEBI" id="CHEBI:15378"/>
        <dbReference type="ChEBI" id="CHEBI:57510"/>
        <dbReference type="ChEBI" id="CHEBI:57783"/>
        <dbReference type="ChEBI" id="CHEBI:58349"/>
        <dbReference type="ChEBI" id="CHEBI:62830"/>
        <dbReference type="EC" id="1.1.1.133"/>
    </reaction>
</comment>
<dbReference type="RefSeq" id="WP_162376258.1">
    <property type="nucleotide sequence ID" value="NZ_JBHTKN010000001.1"/>
</dbReference>
<dbReference type="PANTHER" id="PTHR10491:SF4">
    <property type="entry name" value="METHIONINE ADENOSYLTRANSFERASE 2 SUBUNIT BETA"/>
    <property type="match status" value="1"/>
</dbReference>
<dbReference type="InterPro" id="IPR036291">
    <property type="entry name" value="NAD(P)-bd_dom_sf"/>
</dbReference>
<comment type="caution">
    <text evidence="8">The sequence shown here is derived from an EMBL/GenBank/DDBJ whole genome shotgun (WGS) entry which is preliminary data.</text>
</comment>
<evidence type="ECO:0000256" key="2">
    <source>
        <dbReference type="ARBA" id="ARBA00010944"/>
    </source>
</evidence>
<accession>A0ABW3LR81</accession>
<keyword evidence="9" id="KW-1185">Reference proteome</keyword>
<proteinExistence type="inferred from homology"/>
<dbReference type="SUPFAM" id="SSF51735">
    <property type="entry name" value="NAD(P)-binding Rossmann-fold domains"/>
    <property type="match status" value="1"/>
</dbReference>
<dbReference type="InterPro" id="IPR005913">
    <property type="entry name" value="dTDP_dehydrorham_reduct"/>
</dbReference>
<evidence type="ECO:0000256" key="3">
    <source>
        <dbReference type="ARBA" id="ARBA00012929"/>
    </source>
</evidence>
<dbReference type="EMBL" id="JBHTKN010000001">
    <property type="protein sequence ID" value="MFD1040892.1"/>
    <property type="molecule type" value="Genomic_DNA"/>
</dbReference>
<comment type="pathway">
    <text evidence="1 6">Carbohydrate biosynthesis; dTDP-L-rhamnose biosynthesis.</text>
</comment>
<reference evidence="9" key="1">
    <citation type="journal article" date="2019" name="Int. J. Syst. Evol. Microbiol.">
        <title>The Global Catalogue of Microorganisms (GCM) 10K type strain sequencing project: providing services to taxonomists for standard genome sequencing and annotation.</title>
        <authorList>
            <consortium name="The Broad Institute Genomics Platform"/>
            <consortium name="The Broad Institute Genome Sequencing Center for Infectious Disease"/>
            <person name="Wu L."/>
            <person name="Ma J."/>
        </authorList>
    </citation>
    <scope>NUCLEOTIDE SEQUENCE [LARGE SCALE GENOMIC DNA]</scope>
    <source>
        <strain evidence="9">CCUG 55854</strain>
    </source>
</reference>
<sequence>MTRLLLFGANGQVGRELLHSLSTLGEVIAATRNGRLDNGEPCQVGDLSDPGACAALVGAIGPAAVVNAAAYTAVDKAESDREMAFSINGDAPGVLARACAVAGIPFVHYSTDYVFDGRGARPYREDDPTAPLGVYGASKLAGEVAVREAAGRHFIFRTAWVYAAHGHNFLRTMLRLGAGRDELRVVADQVGSPTPAALIADATAAALSQVLADGTRAGGTWHLVASGETSWHGFAEAIFSEAAAAGLLARPPAVVPITTADYPTPARRPAYSRLDTSHFQNEFGFDLPDWRDGLRGVIASLARTPS</sequence>
<comment type="cofactor">
    <cofactor evidence="6">
        <name>Mg(2+)</name>
        <dbReference type="ChEBI" id="CHEBI:18420"/>
    </cofactor>
    <text evidence="6">Binds 1 Mg(2+) ion per monomer.</text>
</comment>
<evidence type="ECO:0000313" key="9">
    <source>
        <dbReference type="Proteomes" id="UP001597033"/>
    </source>
</evidence>
<comment type="function">
    <text evidence="6">Catalyzes the reduction of dTDP-6-deoxy-L-lyxo-4-hexulose to yield dTDP-L-rhamnose.</text>
</comment>
<evidence type="ECO:0000256" key="6">
    <source>
        <dbReference type="RuleBase" id="RU364082"/>
    </source>
</evidence>
<keyword evidence="6" id="KW-0521">NADP</keyword>
<dbReference type="InterPro" id="IPR029903">
    <property type="entry name" value="RmlD-like-bd"/>
</dbReference>
<dbReference type="Pfam" id="PF04321">
    <property type="entry name" value="RmlD_sub_bind"/>
    <property type="match status" value="1"/>
</dbReference>
<dbReference type="NCBIfam" id="TIGR01214">
    <property type="entry name" value="rmlD"/>
    <property type="match status" value="1"/>
</dbReference>
<comment type="similarity">
    <text evidence="2 6">Belongs to the dTDP-4-dehydrorhamnose reductase family.</text>
</comment>